<evidence type="ECO:0000313" key="1">
    <source>
        <dbReference type="EMBL" id="EIM57619.1"/>
    </source>
</evidence>
<dbReference type="EMBL" id="CM001487">
    <property type="protein sequence ID" value="EIM57619.1"/>
    <property type="molecule type" value="Genomic_DNA"/>
</dbReference>
<dbReference type="InterPro" id="IPR027417">
    <property type="entry name" value="P-loop_NTPase"/>
</dbReference>
<evidence type="ECO:0008006" key="3">
    <source>
        <dbReference type="Google" id="ProtNLM"/>
    </source>
</evidence>
<dbReference type="eggNOG" id="ENOG502ZDY4">
    <property type="taxonomic scope" value="Bacteria"/>
</dbReference>
<protein>
    <recommendedName>
        <fullName evidence="3">SynChlorMet cassette protein ScmC</fullName>
    </recommendedName>
</protein>
<sequence>MCSFSAFLYNGKEKNMIIELANIKFNVLDFKPEKLIVRGKYGNYIREDVETDVDIKVTSDEIDRSRIEYESNDQEVCIETAAIRKIYETLLDFDAFVMHAASISVDGRAYAFSASSGTGKSTHMNLWKRKFEGKYQVVNGDRTIFRRNEEGRLLACGSPWCGKEMWESDVMVPVQGFCFIERGLVNKTRKLDTEEAYFKLMNSTLIPGDSKRLMKQMDLMGWVSENVPVFVAEVNMDPEAADVVYEAMK</sequence>
<organism evidence="1 2">
    <name type="scientific">Eubacterium cellulosolvens (strain ATCC 43171 / JCM 9499 / 6)</name>
    <name type="common">Cillobacterium cellulosolvens</name>
    <dbReference type="NCBI Taxonomy" id="633697"/>
    <lineage>
        <taxon>Bacteria</taxon>
        <taxon>Bacillati</taxon>
        <taxon>Bacillota</taxon>
        <taxon>Clostridia</taxon>
        <taxon>Eubacteriales</taxon>
        <taxon>Eubacteriaceae</taxon>
        <taxon>Eubacterium</taxon>
    </lineage>
</organism>
<dbReference type="SUPFAM" id="SSF53795">
    <property type="entry name" value="PEP carboxykinase-like"/>
    <property type="match status" value="1"/>
</dbReference>
<reference evidence="1 2" key="2">
    <citation type="submission" date="2012-02" db="EMBL/GenBank/DDBJ databases">
        <title>Improved High-Quality Draft sequence of Eubacterium cellulosolvens 6.</title>
        <authorList>
            <consortium name="US DOE Joint Genome Institute"/>
            <person name="Lucas S."/>
            <person name="Han J."/>
            <person name="Lapidus A."/>
            <person name="Cheng J.-F."/>
            <person name="Goodwin L."/>
            <person name="Pitluck S."/>
            <person name="Peters L."/>
            <person name="Mikhailova N."/>
            <person name="Gu W."/>
            <person name="Detter J.C."/>
            <person name="Han C."/>
            <person name="Tapia R."/>
            <person name="Land M."/>
            <person name="Hauser L."/>
            <person name="Kyrpides N."/>
            <person name="Ivanova N."/>
            <person name="Pagani I."/>
            <person name="Johnson E."/>
            <person name="Mukhopadhyay B."/>
            <person name="Anderson I."/>
            <person name="Woyke T."/>
        </authorList>
    </citation>
    <scope>NUCLEOTIDE SEQUENCE [LARGE SCALE GENOMIC DNA]</scope>
    <source>
        <strain evidence="1 2">6</strain>
    </source>
</reference>
<dbReference type="Gene3D" id="3.40.50.300">
    <property type="entry name" value="P-loop containing nucleotide triphosphate hydrolases"/>
    <property type="match status" value="1"/>
</dbReference>
<keyword evidence="2" id="KW-1185">Reference proteome</keyword>
<reference evidence="1 2" key="1">
    <citation type="submission" date="2010-08" db="EMBL/GenBank/DDBJ databases">
        <authorList>
            <consortium name="US DOE Joint Genome Institute (JGI-PGF)"/>
            <person name="Lucas S."/>
            <person name="Copeland A."/>
            <person name="Lapidus A."/>
            <person name="Cheng J.-F."/>
            <person name="Bruce D."/>
            <person name="Goodwin L."/>
            <person name="Pitluck S."/>
            <person name="Land M.L."/>
            <person name="Hauser L."/>
            <person name="Chang Y.-J."/>
            <person name="Anderson I.J."/>
            <person name="Johnson E."/>
            <person name="Mulhopadhyay B."/>
            <person name="Kyrpides N."/>
            <person name="Woyke T.J."/>
        </authorList>
    </citation>
    <scope>NUCLEOTIDE SEQUENCE [LARGE SCALE GENOMIC DNA]</scope>
    <source>
        <strain evidence="1 2">6</strain>
    </source>
</reference>
<evidence type="ECO:0000313" key="2">
    <source>
        <dbReference type="Proteomes" id="UP000005753"/>
    </source>
</evidence>
<dbReference type="STRING" id="633697.EubceDRAFT1_1844"/>
<dbReference type="Proteomes" id="UP000005753">
    <property type="component" value="Chromosome"/>
</dbReference>
<proteinExistence type="predicted"/>
<accession>I5AUZ6</accession>
<name>I5AUZ6_EUBC6</name>
<gene>
    <name evidence="1" type="ORF">EubceDRAFT1_1844</name>
</gene>
<dbReference type="AlphaFoldDB" id="I5AUZ6"/>
<dbReference type="HOGENOM" id="CLU_078434_1_1_9"/>